<accession>A0ABW1F205</accession>
<feature type="compositionally biased region" description="Pro residues" evidence="1">
    <location>
        <begin position="91"/>
        <end position="100"/>
    </location>
</feature>
<name>A0ABW1F205_9ACTN</name>
<dbReference type="GO" id="GO:0016746">
    <property type="term" value="F:acyltransferase activity"/>
    <property type="evidence" value="ECO:0007669"/>
    <property type="project" value="UniProtKB-KW"/>
</dbReference>
<sequence>MEHTEKLTTTRSPQTPTPSRAQRRGARSHRWRRDTVELAAVFLSVTAADLVAKVVVHGPDGPVVLAASAAALVATALFHTWWSHRHQLHGPPAPDAPAPPGAAGSAAAEPPKGPLDGFEETALWRIRTTVQDSPGSLARVCTAFAERRVNIVSMQSHPLPEGTVDEFFVRAPRSFTRADLTALVAAAGGHDIWSAPADAHDLVDGPTHVLALATRTALDAAELPVALRQLFGQCTIRQYPGGAGRAAAGVDGHVLRLPLPSGDLIELSRPQLPFTPTEFARAKALVELDTLLGPRVPDVRARLTLPAGADLTVRRADAGDKEAALAMHHRCSPDTLRKRYHGPVRDADRYLDHLLDARHGQTLAVEAADGRIVALGHLMWDDDSAEVAVLVEDAWQRRGLGLDLMRRMSALALEAGVETVYAVTQSSNTGLIATMRRLAAPLDYQVEEGTLVITAHLAEAAEQLPVPWPTRPGR</sequence>
<dbReference type="SUPFAM" id="SSF55021">
    <property type="entry name" value="ACT-like"/>
    <property type="match status" value="1"/>
</dbReference>
<evidence type="ECO:0000259" key="3">
    <source>
        <dbReference type="PROSITE" id="PS51671"/>
    </source>
</evidence>
<dbReference type="EC" id="2.3.1.-" evidence="4"/>
<dbReference type="EMBL" id="JBHSOD010000036">
    <property type="protein sequence ID" value="MFC5888168.1"/>
    <property type="molecule type" value="Genomic_DNA"/>
</dbReference>
<evidence type="ECO:0000256" key="1">
    <source>
        <dbReference type="SAM" id="MobiDB-lite"/>
    </source>
</evidence>
<gene>
    <name evidence="4" type="ORF">ACFP0N_24705</name>
</gene>
<keyword evidence="5" id="KW-1185">Reference proteome</keyword>
<dbReference type="Proteomes" id="UP001596067">
    <property type="component" value="Unassembled WGS sequence"/>
</dbReference>
<protein>
    <submittedName>
        <fullName evidence="4">GNAT family N-acetyltransferase</fullName>
        <ecNumber evidence="4">2.3.1.-</ecNumber>
    </submittedName>
</protein>
<dbReference type="PROSITE" id="PS51671">
    <property type="entry name" value="ACT"/>
    <property type="match status" value="1"/>
</dbReference>
<evidence type="ECO:0000313" key="5">
    <source>
        <dbReference type="Proteomes" id="UP001596067"/>
    </source>
</evidence>
<dbReference type="InterPro" id="IPR045865">
    <property type="entry name" value="ACT-like_dom_sf"/>
</dbReference>
<feature type="compositionally biased region" description="Low complexity" evidence="1">
    <location>
        <begin position="101"/>
        <end position="110"/>
    </location>
</feature>
<comment type="caution">
    <text evidence="4">The sequence shown here is derived from an EMBL/GenBank/DDBJ whole genome shotgun (WGS) entry which is preliminary data.</text>
</comment>
<organism evidence="4 5">
    <name type="scientific">Kitasatospora aburaviensis</name>
    <dbReference type="NCBI Taxonomy" id="67265"/>
    <lineage>
        <taxon>Bacteria</taxon>
        <taxon>Bacillati</taxon>
        <taxon>Actinomycetota</taxon>
        <taxon>Actinomycetes</taxon>
        <taxon>Kitasatosporales</taxon>
        <taxon>Streptomycetaceae</taxon>
        <taxon>Kitasatospora</taxon>
    </lineage>
</organism>
<evidence type="ECO:0000313" key="4">
    <source>
        <dbReference type="EMBL" id="MFC5888168.1"/>
    </source>
</evidence>
<keyword evidence="4" id="KW-0012">Acyltransferase</keyword>
<dbReference type="Pfam" id="PF00583">
    <property type="entry name" value="Acetyltransf_1"/>
    <property type="match status" value="1"/>
</dbReference>
<dbReference type="SUPFAM" id="SSF55729">
    <property type="entry name" value="Acyl-CoA N-acyltransferases (Nat)"/>
    <property type="match status" value="1"/>
</dbReference>
<dbReference type="CDD" id="cd02116">
    <property type="entry name" value="ACT"/>
    <property type="match status" value="1"/>
</dbReference>
<dbReference type="InterPro" id="IPR000182">
    <property type="entry name" value="GNAT_dom"/>
</dbReference>
<dbReference type="PROSITE" id="PS51186">
    <property type="entry name" value="GNAT"/>
    <property type="match status" value="1"/>
</dbReference>
<feature type="compositionally biased region" description="Basic residues" evidence="1">
    <location>
        <begin position="21"/>
        <end position="31"/>
    </location>
</feature>
<proteinExistence type="predicted"/>
<feature type="domain" description="ACT" evidence="3">
    <location>
        <begin position="125"/>
        <end position="194"/>
    </location>
</feature>
<dbReference type="InterPro" id="IPR002912">
    <property type="entry name" value="ACT_dom"/>
</dbReference>
<dbReference type="RefSeq" id="WP_313766821.1">
    <property type="nucleotide sequence ID" value="NZ_BAAAVH010000014.1"/>
</dbReference>
<feature type="region of interest" description="Disordered" evidence="1">
    <location>
        <begin position="1"/>
        <end position="31"/>
    </location>
</feature>
<dbReference type="Gene3D" id="3.40.630.30">
    <property type="match status" value="1"/>
</dbReference>
<feature type="domain" description="N-acetyltransferase" evidence="2">
    <location>
        <begin position="311"/>
        <end position="467"/>
    </location>
</feature>
<keyword evidence="4" id="KW-0808">Transferase</keyword>
<feature type="region of interest" description="Disordered" evidence="1">
    <location>
        <begin position="87"/>
        <end position="114"/>
    </location>
</feature>
<dbReference type="InterPro" id="IPR016181">
    <property type="entry name" value="Acyl_CoA_acyltransferase"/>
</dbReference>
<dbReference type="CDD" id="cd04301">
    <property type="entry name" value="NAT_SF"/>
    <property type="match status" value="1"/>
</dbReference>
<reference evidence="5" key="1">
    <citation type="journal article" date="2019" name="Int. J. Syst. Evol. Microbiol.">
        <title>The Global Catalogue of Microorganisms (GCM) 10K type strain sequencing project: providing services to taxonomists for standard genome sequencing and annotation.</title>
        <authorList>
            <consortium name="The Broad Institute Genomics Platform"/>
            <consortium name="The Broad Institute Genome Sequencing Center for Infectious Disease"/>
            <person name="Wu L."/>
            <person name="Ma J."/>
        </authorList>
    </citation>
    <scope>NUCLEOTIDE SEQUENCE [LARGE SCALE GENOMIC DNA]</scope>
    <source>
        <strain evidence="5">CGMCC 4.1469</strain>
    </source>
</reference>
<feature type="compositionally biased region" description="Low complexity" evidence="1">
    <location>
        <begin position="9"/>
        <end position="20"/>
    </location>
</feature>
<evidence type="ECO:0000259" key="2">
    <source>
        <dbReference type="PROSITE" id="PS51186"/>
    </source>
</evidence>
<dbReference type="Pfam" id="PF01842">
    <property type="entry name" value="ACT"/>
    <property type="match status" value="1"/>
</dbReference>
<dbReference type="Gene3D" id="3.30.70.260">
    <property type="match status" value="1"/>
</dbReference>